<dbReference type="RefSeq" id="WP_157743415.1">
    <property type="nucleotide sequence ID" value="NZ_CP022603.1"/>
</dbReference>
<evidence type="ECO:0000313" key="2">
    <source>
        <dbReference type="Proteomes" id="UP000215256"/>
    </source>
</evidence>
<name>A0A248UC33_9HYPH</name>
<dbReference type="KEGG" id="och:CES85_5008"/>
<evidence type="ECO:0008006" key="3">
    <source>
        <dbReference type="Google" id="ProtNLM"/>
    </source>
</evidence>
<protein>
    <recommendedName>
        <fullName evidence="3">Transposase</fullName>
    </recommendedName>
</protein>
<proteinExistence type="predicted"/>
<reference evidence="1 2" key="1">
    <citation type="submission" date="2017-07" db="EMBL/GenBank/DDBJ databases">
        <title>Phylogenetic study on the rhizospheric bacterium Ochrobactrum sp. A44.</title>
        <authorList>
            <person name="Krzyzanowska D.M."/>
            <person name="Ossowicki A."/>
            <person name="Rajewska M."/>
            <person name="Maciag T."/>
            <person name="Kaczynski Z."/>
            <person name="Czerwicka M."/>
            <person name="Jafra S."/>
        </authorList>
    </citation>
    <scope>NUCLEOTIDE SEQUENCE [LARGE SCALE GENOMIC DNA]</scope>
    <source>
        <strain evidence="1 2">A44</strain>
    </source>
</reference>
<gene>
    <name evidence="1" type="ORF">CES85_5008</name>
</gene>
<organism evidence="1 2">
    <name type="scientific">Ochrobactrum quorumnocens</name>
    <dbReference type="NCBI Taxonomy" id="271865"/>
    <lineage>
        <taxon>Bacteria</taxon>
        <taxon>Pseudomonadati</taxon>
        <taxon>Pseudomonadota</taxon>
        <taxon>Alphaproteobacteria</taxon>
        <taxon>Hyphomicrobiales</taxon>
        <taxon>Brucellaceae</taxon>
        <taxon>Brucella/Ochrobactrum group</taxon>
        <taxon>Ochrobactrum</taxon>
    </lineage>
</organism>
<dbReference type="AlphaFoldDB" id="A0A248UC33"/>
<dbReference type="EMBL" id="CP022603">
    <property type="protein sequence ID" value="ASV84216.1"/>
    <property type="molecule type" value="Genomic_DNA"/>
</dbReference>
<dbReference type="OrthoDB" id="2375382at2"/>
<sequence>MRFRAARLRDNWLSYRIFETYDDIIDHCCKAWCKLIADPWTIISIALRDWAHRF</sequence>
<evidence type="ECO:0000313" key="1">
    <source>
        <dbReference type="EMBL" id="ASV84216.1"/>
    </source>
</evidence>
<accession>A0A248UC33</accession>
<dbReference type="Proteomes" id="UP000215256">
    <property type="component" value="Chromosome 2"/>
</dbReference>